<reference evidence="1 2" key="2">
    <citation type="submission" date="2016-03" db="EMBL/GenBank/DDBJ databases">
        <title>New uncultured bacterium of the family Gallionellaceae from acid mine drainage: description and reconstruction of genome based on metagenomic analysis of microbial community.</title>
        <authorList>
            <person name="Kadnikov V."/>
            <person name="Ivasenko D."/>
            <person name="Beletsky A."/>
            <person name="Mardanov A."/>
            <person name="Danilova E."/>
            <person name="Pimenov N."/>
            <person name="Karnachuk O."/>
            <person name="Ravin N."/>
        </authorList>
    </citation>
    <scope>NUCLEOTIDE SEQUENCE [LARGE SCALE GENOMIC DNA]</scope>
    <source>
        <strain evidence="1">ShG14-8</strain>
    </source>
</reference>
<organism evidence="1 2">
    <name type="scientific">Candidatus Gallionella acididurans</name>
    <dbReference type="NCBI Taxonomy" id="1796491"/>
    <lineage>
        <taxon>Bacteria</taxon>
        <taxon>Pseudomonadati</taxon>
        <taxon>Pseudomonadota</taxon>
        <taxon>Betaproteobacteria</taxon>
        <taxon>Nitrosomonadales</taxon>
        <taxon>Gallionellaceae</taxon>
        <taxon>Gallionella</taxon>
    </lineage>
</organism>
<accession>A0A139BQW4</accession>
<protein>
    <submittedName>
        <fullName evidence="1">Uncharacterized protein</fullName>
    </submittedName>
</protein>
<dbReference type="AlphaFoldDB" id="A0A139BQW4"/>
<proteinExistence type="predicted"/>
<evidence type="ECO:0000313" key="1">
    <source>
        <dbReference type="EMBL" id="KXS31394.1"/>
    </source>
</evidence>
<dbReference type="Proteomes" id="UP000070578">
    <property type="component" value="Unassembled WGS sequence"/>
</dbReference>
<evidence type="ECO:0000313" key="2">
    <source>
        <dbReference type="Proteomes" id="UP000070578"/>
    </source>
</evidence>
<gene>
    <name evidence="1" type="ORF">AWT59_2464</name>
</gene>
<reference evidence="1 2" key="1">
    <citation type="submission" date="2016-02" db="EMBL/GenBank/DDBJ databases">
        <authorList>
            <person name="Wen L."/>
            <person name="He K."/>
            <person name="Yang H."/>
        </authorList>
    </citation>
    <scope>NUCLEOTIDE SEQUENCE [LARGE SCALE GENOMIC DNA]</scope>
    <source>
        <strain evidence="1">ShG14-8</strain>
    </source>
</reference>
<dbReference type="EMBL" id="LSLI01000077">
    <property type="protein sequence ID" value="KXS31394.1"/>
    <property type="molecule type" value="Genomic_DNA"/>
</dbReference>
<name>A0A139BQW4_9PROT</name>
<comment type="caution">
    <text evidence="1">The sequence shown here is derived from an EMBL/GenBank/DDBJ whole genome shotgun (WGS) entry which is preliminary data.</text>
</comment>
<feature type="non-terminal residue" evidence="1">
    <location>
        <position position="1"/>
    </location>
</feature>
<sequence length="54" mass="5912">AQIGQSEIAPKIGTIPGEKMTSSATFWRQHYLLTILRSNFPMSIHPGALMHCGS</sequence>